<evidence type="ECO:0000313" key="2">
    <source>
        <dbReference type="Proteomes" id="UP001066276"/>
    </source>
</evidence>
<organism evidence="1 2">
    <name type="scientific">Pleurodeles waltl</name>
    <name type="common">Iberian ribbed newt</name>
    <dbReference type="NCBI Taxonomy" id="8319"/>
    <lineage>
        <taxon>Eukaryota</taxon>
        <taxon>Metazoa</taxon>
        <taxon>Chordata</taxon>
        <taxon>Craniata</taxon>
        <taxon>Vertebrata</taxon>
        <taxon>Euteleostomi</taxon>
        <taxon>Amphibia</taxon>
        <taxon>Batrachia</taxon>
        <taxon>Caudata</taxon>
        <taxon>Salamandroidea</taxon>
        <taxon>Salamandridae</taxon>
        <taxon>Pleurodelinae</taxon>
        <taxon>Pleurodeles</taxon>
    </lineage>
</organism>
<sequence>MRSVRVSYDALASACRPRPIAAKWRPSRGSCRPPCSGSTDRAPVLLWSPALSGESDGNGSRTRVEGARCRELLEKEHTSSKIAPVSRRYVHCSEEDAHTADQTAL</sequence>
<gene>
    <name evidence="1" type="ORF">NDU88_007769</name>
</gene>
<name>A0AAV7RSV2_PLEWA</name>
<accession>A0AAV7RSV2</accession>
<evidence type="ECO:0000313" key="1">
    <source>
        <dbReference type="EMBL" id="KAJ1155033.1"/>
    </source>
</evidence>
<dbReference type="AlphaFoldDB" id="A0AAV7RSV2"/>
<dbReference type="EMBL" id="JANPWB010000009">
    <property type="protein sequence ID" value="KAJ1155033.1"/>
    <property type="molecule type" value="Genomic_DNA"/>
</dbReference>
<comment type="caution">
    <text evidence="1">The sequence shown here is derived from an EMBL/GenBank/DDBJ whole genome shotgun (WGS) entry which is preliminary data.</text>
</comment>
<proteinExistence type="predicted"/>
<keyword evidence="2" id="KW-1185">Reference proteome</keyword>
<reference evidence="1" key="1">
    <citation type="journal article" date="2022" name="bioRxiv">
        <title>Sequencing and chromosome-scale assembly of the giantPleurodeles waltlgenome.</title>
        <authorList>
            <person name="Brown T."/>
            <person name="Elewa A."/>
            <person name="Iarovenko S."/>
            <person name="Subramanian E."/>
            <person name="Araus A.J."/>
            <person name="Petzold A."/>
            <person name="Susuki M."/>
            <person name="Suzuki K.-i.T."/>
            <person name="Hayashi T."/>
            <person name="Toyoda A."/>
            <person name="Oliveira C."/>
            <person name="Osipova E."/>
            <person name="Leigh N.D."/>
            <person name="Simon A."/>
            <person name="Yun M.H."/>
        </authorList>
    </citation>
    <scope>NUCLEOTIDE SEQUENCE</scope>
    <source>
        <strain evidence="1">20211129_DDA</strain>
        <tissue evidence="1">Liver</tissue>
    </source>
</reference>
<dbReference type="Proteomes" id="UP001066276">
    <property type="component" value="Chromosome 5"/>
</dbReference>
<protein>
    <submittedName>
        <fullName evidence="1">Uncharacterized protein</fullName>
    </submittedName>
</protein>